<feature type="domain" description="N-acetyltransferase" evidence="1">
    <location>
        <begin position="2"/>
        <end position="193"/>
    </location>
</feature>
<organism evidence="2 4">
    <name type="scientific">Methanosphaera cuniculi</name>
    <dbReference type="NCBI Taxonomy" id="1077256"/>
    <lineage>
        <taxon>Archaea</taxon>
        <taxon>Methanobacteriati</taxon>
        <taxon>Methanobacteriota</taxon>
        <taxon>Methanomada group</taxon>
        <taxon>Methanobacteria</taxon>
        <taxon>Methanobacteriales</taxon>
        <taxon>Methanobacteriaceae</taxon>
        <taxon>Methanosphaera</taxon>
    </lineage>
</organism>
<dbReference type="EMBL" id="LMVN01000001">
    <property type="protein sequence ID" value="PAV08262.1"/>
    <property type="molecule type" value="Genomic_DNA"/>
</dbReference>
<dbReference type="InterPro" id="IPR000182">
    <property type="entry name" value="GNAT_dom"/>
</dbReference>
<comment type="caution">
    <text evidence="2">The sequence shown here is derived from an EMBL/GenBank/DDBJ whole genome shotgun (WGS) entry which is preliminary data.</text>
</comment>
<evidence type="ECO:0000313" key="5">
    <source>
        <dbReference type="Proteomes" id="UP000246004"/>
    </source>
</evidence>
<dbReference type="PROSITE" id="PS51186">
    <property type="entry name" value="GNAT"/>
    <property type="match status" value="1"/>
</dbReference>
<dbReference type="GO" id="GO:0016747">
    <property type="term" value="F:acyltransferase activity, transferring groups other than amino-acyl groups"/>
    <property type="evidence" value="ECO:0007669"/>
    <property type="project" value="InterPro"/>
</dbReference>
<reference evidence="2 4" key="2">
    <citation type="journal article" date="2017" name="BMC Genomics">
        <title>Genomic analysis of methanogenic archaea reveals a shift towards energy conservation.</title>
        <authorList>
            <person name="Gilmore S.P."/>
            <person name="Henske J.K."/>
            <person name="Sexton J.A."/>
            <person name="Solomon K.V."/>
            <person name="Seppala S."/>
            <person name="Yoo J.I."/>
            <person name="Huyett L.M."/>
            <person name="Pressman A."/>
            <person name="Cogan J.Z."/>
            <person name="Kivenson V."/>
            <person name="Peng X."/>
            <person name="Tan Y."/>
            <person name="Valentine D.L."/>
            <person name="O'Malley M.A."/>
        </authorList>
    </citation>
    <scope>NUCLEOTIDE SEQUENCE [LARGE SCALE GENOMIC DNA]</scope>
    <source>
        <strain evidence="2 4">1R-7</strain>
    </source>
</reference>
<keyword evidence="3" id="KW-0808">Transferase</keyword>
<dbReference type="EMBL" id="LWMS01000020">
    <property type="protein sequence ID" value="PWL08352.1"/>
    <property type="molecule type" value="Genomic_DNA"/>
</dbReference>
<gene>
    <name evidence="2" type="ORF">ASJ82_03470</name>
    <name evidence="3" type="ORF">MSCUN_07880</name>
</gene>
<dbReference type="RefSeq" id="WP_170104039.1">
    <property type="nucleotide sequence ID" value="NZ_LMVN01000001.1"/>
</dbReference>
<evidence type="ECO:0000313" key="2">
    <source>
        <dbReference type="EMBL" id="PAV08262.1"/>
    </source>
</evidence>
<keyword evidence="4" id="KW-1185">Reference proteome</keyword>
<accession>A0A2A2HFN5</accession>
<dbReference type="Pfam" id="PF00583">
    <property type="entry name" value="Acetyltransf_1"/>
    <property type="match status" value="1"/>
</dbReference>
<reference evidence="3 5" key="1">
    <citation type="submission" date="2016-04" db="EMBL/GenBank/DDBJ databases">
        <title>Genome sequence of Methanosphaera cuniculi DSM 4103.</title>
        <authorList>
            <person name="Poehlein A."/>
            <person name="Seedorf H."/>
            <person name="Daniel R."/>
        </authorList>
    </citation>
    <scope>NUCLEOTIDE SEQUENCE [LARGE SCALE GENOMIC DNA]</scope>
    <source>
        <strain evidence="3 5">DSM 4103</strain>
    </source>
</reference>
<dbReference type="Proteomes" id="UP000246004">
    <property type="component" value="Unassembled WGS sequence"/>
</dbReference>
<dbReference type="SUPFAM" id="SSF55729">
    <property type="entry name" value="Acyl-CoA N-acyltransferases (Nat)"/>
    <property type="match status" value="1"/>
</dbReference>
<dbReference type="CDD" id="cd04301">
    <property type="entry name" value="NAT_SF"/>
    <property type="match status" value="1"/>
</dbReference>
<dbReference type="Gene3D" id="3.40.630.30">
    <property type="match status" value="1"/>
</dbReference>
<proteinExistence type="predicted"/>
<protein>
    <submittedName>
        <fullName evidence="3">Putative acetyltransferase</fullName>
    </submittedName>
</protein>
<sequence length="210" mass="24381">MLHFRKLNENDDIDMVASWIYSTDHFLFDLLFDNDRIRATTGITRLINSSYINPYHRKFITVIYDEDSPIKGVCVGFKGSEISLRETFKAMRDTTCTNLPRIVQNAVLSEIFASKIRSKDYYIGNLYVDPMYRGESLGTKLVEKSKQIASQSNCNAVLLDVEYDKPYLLDFYKKLGFKRDSKNYHRLLGKTYGCYGLKFDLQNLKDGQIN</sequence>
<dbReference type="Proteomes" id="UP000217528">
    <property type="component" value="Unassembled WGS sequence"/>
</dbReference>
<dbReference type="AlphaFoldDB" id="A0A2A2HFN5"/>
<evidence type="ECO:0000259" key="1">
    <source>
        <dbReference type="PROSITE" id="PS51186"/>
    </source>
</evidence>
<name>A0A2A2HFN5_9EURY</name>
<evidence type="ECO:0000313" key="4">
    <source>
        <dbReference type="Proteomes" id="UP000217528"/>
    </source>
</evidence>
<dbReference type="InterPro" id="IPR016181">
    <property type="entry name" value="Acyl_CoA_acyltransferase"/>
</dbReference>
<dbReference type="OrthoDB" id="43754at2157"/>
<evidence type="ECO:0000313" key="3">
    <source>
        <dbReference type="EMBL" id="PWL08352.1"/>
    </source>
</evidence>